<dbReference type="EMBL" id="CP128399">
    <property type="protein sequence ID" value="WJW65690.1"/>
    <property type="molecule type" value="Genomic_DNA"/>
</dbReference>
<dbReference type="GO" id="GO:0030638">
    <property type="term" value="P:polyketide metabolic process"/>
    <property type="evidence" value="ECO:0007669"/>
    <property type="project" value="InterPro"/>
</dbReference>
<proteinExistence type="predicted"/>
<dbReference type="InterPro" id="IPR032710">
    <property type="entry name" value="NTF2-like_dom_sf"/>
</dbReference>
<keyword evidence="4" id="KW-1185">Reference proteome</keyword>
<dbReference type="SUPFAM" id="SSF54427">
    <property type="entry name" value="NTF2-like"/>
    <property type="match status" value="1"/>
</dbReference>
<dbReference type="Proteomes" id="UP000521676">
    <property type="component" value="Unassembled WGS sequence"/>
</dbReference>
<reference evidence="2" key="2">
    <citation type="journal article" date="2024" name="Nature">
        <title>Anoxygenic phototroph of the Chloroflexota uses a type I reaction centre.</title>
        <authorList>
            <person name="Tsuji J.M."/>
            <person name="Shaw N.A."/>
            <person name="Nagashima S."/>
            <person name="Venkiteswaran J.J."/>
            <person name="Schiff S.L."/>
            <person name="Watanabe T."/>
            <person name="Fukui M."/>
            <person name="Hanada S."/>
            <person name="Tank M."/>
            <person name="Neufeld J.D."/>
        </authorList>
    </citation>
    <scope>NUCLEOTIDE SEQUENCE</scope>
    <source>
        <strain evidence="2">L227-S17</strain>
    </source>
</reference>
<dbReference type="Pfam" id="PF07366">
    <property type="entry name" value="SnoaL"/>
    <property type="match status" value="1"/>
</dbReference>
<dbReference type="InterPro" id="IPR009959">
    <property type="entry name" value="Cyclase_SnoaL-like"/>
</dbReference>
<evidence type="ECO:0000313" key="2">
    <source>
        <dbReference type="EMBL" id="WJW65690.1"/>
    </source>
</evidence>
<accession>A0A8T7M200</accession>
<gene>
    <name evidence="1" type="ORF">HXX08_10620</name>
    <name evidence="2" type="ORF">OZ401_001468</name>
</gene>
<dbReference type="AlphaFoldDB" id="A0A8T7M200"/>
<sequence>MSTEQNKAAVRRFFLEAFSTGNVAILAELYAPGYVDHDPASPVPIVGVEGATQLILGYRAAFPDIKFTIEAQLAEGDLVATRWTARGTNTGPLMGMPASGKASIVTGLNIDRFVDGKIAEAWNNWDTLGMLQQLGVIPALGQ</sequence>
<dbReference type="Proteomes" id="UP001431572">
    <property type="component" value="Chromosome 1"/>
</dbReference>
<evidence type="ECO:0000313" key="4">
    <source>
        <dbReference type="Proteomes" id="UP001431572"/>
    </source>
</evidence>
<dbReference type="Gene3D" id="3.10.450.50">
    <property type="match status" value="1"/>
</dbReference>
<dbReference type="RefSeq" id="WP_341467578.1">
    <property type="nucleotide sequence ID" value="NZ_CP128399.1"/>
</dbReference>
<evidence type="ECO:0000313" key="3">
    <source>
        <dbReference type="Proteomes" id="UP000521676"/>
    </source>
</evidence>
<protein>
    <submittedName>
        <fullName evidence="1">Ester cyclase</fullName>
    </submittedName>
</protein>
<dbReference type="PANTHER" id="PTHR38436">
    <property type="entry name" value="POLYKETIDE CYCLASE SNOAL-LIKE DOMAIN"/>
    <property type="match status" value="1"/>
</dbReference>
<reference evidence="1 3" key="1">
    <citation type="submission" date="2020-06" db="EMBL/GenBank/DDBJ databases">
        <title>Anoxygenic phototrophic Chloroflexota member uses a Type I reaction center.</title>
        <authorList>
            <person name="Tsuji J.M."/>
            <person name="Shaw N.A."/>
            <person name="Nagashima S."/>
            <person name="Venkiteswaran J."/>
            <person name="Schiff S.L."/>
            <person name="Hanada S."/>
            <person name="Tank M."/>
            <person name="Neufeld J.D."/>
        </authorList>
    </citation>
    <scope>NUCLEOTIDE SEQUENCE [LARGE SCALE GENOMIC DNA]</scope>
    <source>
        <strain evidence="1">L227-S17</strain>
    </source>
</reference>
<dbReference type="EMBL" id="JACATZ010000001">
    <property type="protein sequence ID" value="NWJ46319.1"/>
    <property type="molecule type" value="Genomic_DNA"/>
</dbReference>
<dbReference type="PANTHER" id="PTHR38436:SF1">
    <property type="entry name" value="ESTER CYCLASE"/>
    <property type="match status" value="1"/>
</dbReference>
<name>A0A8T7M200_9CHLR</name>
<evidence type="ECO:0000313" key="1">
    <source>
        <dbReference type="EMBL" id="NWJ46319.1"/>
    </source>
</evidence>
<organism evidence="1 3">
    <name type="scientific">Candidatus Chlorohelix allophototropha</name>
    <dbReference type="NCBI Taxonomy" id="3003348"/>
    <lineage>
        <taxon>Bacteria</taxon>
        <taxon>Bacillati</taxon>
        <taxon>Chloroflexota</taxon>
        <taxon>Chloroflexia</taxon>
        <taxon>Candidatus Chloroheliales</taxon>
        <taxon>Candidatus Chloroheliaceae</taxon>
        <taxon>Candidatus Chlorohelix</taxon>
    </lineage>
</organism>